<dbReference type="RefSeq" id="WP_095278877.1">
    <property type="nucleotide sequence ID" value="NZ_CP047655.1"/>
</dbReference>
<dbReference type="EMBL" id="NQMQ01000027">
    <property type="protein sequence ID" value="PAJ68393.1"/>
    <property type="molecule type" value="Genomic_DNA"/>
</dbReference>
<dbReference type="AlphaFoldDB" id="A0A269PAM8"/>
<reference evidence="2 3" key="1">
    <citation type="submission" date="2017-08" db="EMBL/GenBank/DDBJ databases">
        <authorList>
            <person name="de Groot N.N."/>
        </authorList>
    </citation>
    <scope>NUCLEOTIDE SEQUENCE [LARGE SCALE GENOMIC DNA]</scope>
    <source>
        <strain evidence="2 3">NBT06-6</strain>
    </source>
</reference>
<dbReference type="GO" id="GO:0008081">
    <property type="term" value="F:phosphoric diester hydrolase activity"/>
    <property type="evidence" value="ECO:0007669"/>
    <property type="project" value="InterPro"/>
</dbReference>
<organism evidence="2 3">
    <name type="scientific">Corynebacterium hadale</name>
    <dbReference type="NCBI Taxonomy" id="2026255"/>
    <lineage>
        <taxon>Bacteria</taxon>
        <taxon>Bacillati</taxon>
        <taxon>Actinomycetota</taxon>
        <taxon>Actinomycetes</taxon>
        <taxon>Mycobacteriales</taxon>
        <taxon>Corynebacteriaceae</taxon>
        <taxon>Corynebacterium</taxon>
    </lineage>
</organism>
<dbReference type="PANTHER" id="PTHR46211">
    <property type="entry name" value="GLYCEROPHOSPHORYL DIESTER PHOSPHODIESTERASE"/>
    <property type="match status" value="1"/>
</dbReference>
<proteinExistence type="predicted"/>
<sequence length="246" mass="27237">MDSNIPGIVAHRGFNGCYPENTRRAFEEALKLDIYGIECDVNMTKDGQAVVIHDLSVDRTAMTVDGERATGEVAELTLEEIRQLNFGTPEDPQQIMLLSELLDLLAQYPGKHLLIETKHPSPFGAELDEEVARVVRAHSMDTGEQVHLISFNPEAIERFRELLPELRSFALMSPTEPLPVDFGQATGPGPSVRQAQAEPEALGAADQPSYVWTVNLPREMQWCRARGVDLMATDLPQLALETFAGE</sequence>
<dbReference type="SUPFAM" id="SSF51695">
    <property type="entry name" value="PLC-like phosphodiesterases"/>
    <property type="match status" value="1"/>
</dbReference>
<dbReference type="PANTHER" id="PTHR46211:SF1">
    <property type="entry name" value="GLYCEROPHOSPHODIESTER PHOSPHODIESTERASE, CYTOPLASMIC"/>
    <property type="match status" value="1"/>
</dbReference>
<protein>
    <recommendedName>
        <fullName evidence="1">GP-PDE domain-containing protein</fullName>
    </recommendedName>
</protein>
<dbReference type="InterPro" id="IPR030395">
    <property type="entry name" value="GP_PDE_dom"/>
</dbReference>
<dbReference type="InterPro" id="IPR017946">
    <property type="entry name" value="PLC-like_Pdiesterase_TIM-brl"/>
</dbReference>
<evidence type="ECO:0000313" key="2">
    <source>
        <dbReference type="EMBL" id="PAJ68393.1"/>
    </source>
</evidence>
<dbReference type="Proteomes" id="UP000215771">
    <property type="component" value="Unassembled WGS sequence"/>
</dbReference>
<comment type="caution">
    <text evidence="2">The sequence shown here is derived from an EMBL/GenBank/DDBJ whole genome shotgun (WGS) entry which is preliminary data.</text>
</comment>
<evidence type="ECO:0000313" key="3">
    <source>
        <dbReference type="Proteomes" id="UP000215771"/>
    </source>
</evidence>
<name>A0A269PAM8_9CORY</name>
<gene>
    <name evidence="2" type="ORF">CIG21_10945</name>
</gene>
<feature type="domain" description="GP-PDE" evidence="1">
    <location>
        <begin position="6"/>
        <end position="243"/>
    </location>
</feature>
<accession>A0A269PAM8</accession>
<dbReference type="PROSITE" id="PS51704">
    <property type="entry name" value="GP_PDE"/>
    <property type="match status" value="1"/>
</dbReference>
<dbReference type="Pfam" id="PF03009">
    <property type="entry name" value="GDPD"/>
    <property type="match status" value="1"/>
</dbReference>
<dbReference type="Gene3D" id="3.20.20.190">
    <property type="entry name" value="Phosphatidylinositol (PI) phosphodiesterase"/>
    <property type="match status" value="1"/>
</dbReference>
<evidence type="ECO:0000259" key="1">
    <source>
        <dbReference type="PROSITE" id="PS51704"/>
    </source>
</evidence>
<dbReference type="GO" id="GO:0006629">
    <property type="term" value="P:lipid metabolic process"/>
    <property type="evidence" value="ECO:0007669"/>
    <property type="project" value="InterPro"/>
</dbReference>